<dbReference type="FunCoup" id="H2ZQF6">
    <property type="interactions" value="233"/>
</dbReference>
<dbReference type="Pfam" id="PF13532">
    <property type="entry name" value="2OG-FeII_Oxy_2"/>
    <property type="match status" value="1"/>
</dbReference>
<evidence type="ECO:0000313" key="7">
    <source>
        <dbReference type="Ensembl" id="ENSCSAVP00000019822.1"/>
    </source>
</evidence>
<proteinExistence type="predicted"/>
<feature type="domain" description="Fe2OG dioxygenase" evidence="6">
    <location>
        <begin position="191"/>
        <end position="305"/>
    </location>
</feature>
<evidence type="ECO:0000256" key="2">
    <source>
        <dbReference type="ARBA" id="ARBA00022964"/>
    </source>
</evidence>
<dbReference type="Proteomes" id="UP000007875">
    <property type="component" value="Unassembled WGS sequence"/>
</dbReference>
<keyword evidence="4 5" id="KW-0408">Iron</keyword>
<evidence type="ECO:0000256" key="5">
    <source>
        <dbReference type="PIRSR" id="PIRSR604574-2"/>
    </source>
</evidence>
<dbReference type="GO" id="GO:0008198">
    <property type="term" value="F:ferrous iron binding"/>
    <property type="evidence" value="ECO:0007669"/>
    <property type="project" value="TreeGrafter"/>
</dbReference>
<evidence type="ECO:0000259" key="6">
    <source>
        <dbReference type="PROSITE" id="PS51471"/>
    </source>
</evidence>
<dbReference type="SUPFAM" id="SSF51197">
    <property type="entry name" value="Clavaminate synthase-like"/>
    <property type="match status" value="1"/>
</dbReference>
<dbReference type="PANTHER" id="PTHR16557:SF2">
    <property type="entry name" value="NUCLEIC ACID DIOXYGENASE ALKBH1"/>
    <property type="match status" value="1"/>
</dbReference>
<keyword evidence="3" id="KW-0560">Oxidoreductase</keyword>
<keyword evidence="2" id="KW-0223">Dioxygenase</keyword>
<comment type="cofactor">
    <cofactor evidence="5">
        <name>Fe(2+)</name>
        <dbReference type="ChEBI" id="CHEBI:29033"/>
    </cofactor>
    <text evidence="5">Binds 1 Fe(2+) ion per subunit.</text>
</comment>
<keyword evidence="1 5" id="KW-0479">Metal-binding</keyword>
<organism evidence="7 8">
    <name type="scientific">Ciona savignyi</name>
    <name type="common">Pacific transparent sea squirt</name>
    <dbReference type="NCBI Taxonomy" id="51511"/>
    <lineage>
        <taxon>Eukaryota</taxon>
        <taxon>Metazoa</taxon>
        <taxon>Chordata</taxon>
        <taxon>Tunicata</taxon>
        <taxon>Ascidiacea</taxon>
        <taxon>Phlebobranchia</taxon>
        <taxon>Cionidae</taxon>
        <taxon>Ciona</taxon>
    </lineage>
</organism>
<dbReference type="PANTHER" id="PTHR16557">
    <property type="entry name" value="ALKYLATED DNA REPAIR PROTEIN ALKB-RELATED"/>
    <property type="match status" value="1"/>
</dbReference>
<dbReference type="eggNOG" id="KOG2731">
    <property type="taxonomic scope" value="Eukaryota"/>
</dbReference>
<keyword evidence="8" id="KW-1185">Reference proteome</keyword>
<dbReference type="InterPro" id="IPR027450">
    <property type="entry name" value="AlkB-like"/>
</dbReference>
<dbReference type="GO" id="GO:0035515">
    <property type="term" value="F:oxidative RNA demethylase activity"/>
    <property type="evidence" value="ECO:0007669"/>
    <property type="project" value="TreeGrafter"/>
</dbReference>
<dbReference type="InterPro" id="IPR037151">
    <property type="entry name" value="AlkB-like_sf"/>
</dbReference>
<reference evidence="7" key="3">
    <citation type="submission" date="2025-09" db="UniProtKB">
        <authorList>
            <consortium name="Ensembl"/>
        </authorList>
    </citation>
    <scope>IDENTIFICATION</scope>
</reference>
<evidence type="ECO:0000256" key="3">
    <source>
        <dbReference type="ARBA" id="ARBA00023002"/>
    </source>
</evidence>
<dbReference type="SMR" id="H2ZQF6"/>
<feature type="binding site" evidence="5">
    <location>
        <position position="211"/>
    </location>
    <ligand>
        <name>Fe cation</name>
        <dbReference type="ChEBI" id="CHEBI:24875"/>
        <note>catalytic</note>
    </ligand>
</feature>
<feature type="binding site" evidence="5">
    <location>
        <position position="265"/>
    </location>
    <ligand>
        <name>Fe cation</name>
        <dbReference type="ChEBI" id="CHEBI:24875"/>
        <note>catalytic</note>
    </ligand>
</feature>
<feature type="binding site" evidence="5">
    <location>
        <position position="209"/>
    </location>
    <ligand>
        <name>Fe cation</name>
        <dbReference type="ChEBI" id="CHEBI:24875"/>
        <note>catalytic</note>
    </ligand>
</feature>
<evidence type="ECO:0000256" key="4">
    <source>
        <dbReference type="ARBA" id="ARBA00023004"/>
    </source>
</evidence>
<dbReference type="STRING" id="51511.ENSCSAVP00000019822"/>
<dbReference type="InterPro" id="IPR004574">
    <property type="entry name" value="Alkb"/>
</dbReference>
<dbReference type="Ensembl" id="ENSCSAVT00000020035.1">
    <property type="protein sequence ID" value="ENSCSAVP00000019822.1"/>
    <property type="gene ID" value="ENSCSAVG00000011640.1"/>
</dbReference>
<dbReference type="Gene3D" id="2.60.120.590">
    <property type="entry name" value="Alpha-ketoglutarate-dependent dioxygenase AlkB-like"/>
    <property type="match status" value="1"/>
</dbReference>
<protein>
    <recommendedName>
        <fullName evidence="6">Fe2OG dioxygenase domain-containing protein</fullName>
    </recommendedName>
</protein>
<dbReference type="GO" id="GO:0005634">
    <property type="term" value="C:nucleus"/>
    <property type="evidence" value="ECO:0007669"/>
    <property type="project" value="TreeGrafter"/>
</dbReference>
<dbReference type="GO" id="GO:0035516">
    <property type="term" value="F:broad specificity oxidative DNA demethylase activity"/>
    <property type="evidence" value="ECO:0007669"/>
    <property type="project" value="TreeGrafter"/>
</dbReference>
<dbReference type="PROSITE" id="PS51471">
    <property type="entry name" value="FE2OG_OXY"/>
    <property type="match status" value="1"/>
</dbReference>
<evidence type="ECO:0000256" key="1">
    <source>
        <dbReference type="ARBA" id="ARBA00022723"/>
    </source>
</evidence>
<dbReference type="OMA" id="YKRRDPP"/>
<dbReference type="InterPro" id="IPR005123">
    <property type="entry name" value="Oxoglu/Fe-dep_dioxygenase_dom"/>
</dbReference>
<reference evidence="7" key="2">
    <citation type="submission" date="2025-08" db="UniProtKB">
        <authorList>
            <consortium name="Ensembl"/>
        </authorList>
    </citation>
    <scope>IDENTIFICATION</scope>
</reference>
<name>H2ZQF6_CIOSA</name>
<dbReference type="HOGENOM" id="CLU_029471_2_1_1"/>
<dbReference type="GO" id="GO:0005737">
    <property type="term" value="C:cytoplasm"/>
    <property type="evidence" value="ECO:0007669"/>
    <property type="project" value="TreeGrafter"/>
</dbReference>
<sequence>MADVDNIFKQKFKYYKQKATKPSFDDVIDFKNCRNLDFVDVKEVSGPSVDVIDQCGLKSLEKWEVYELKNVPGLYFIPNPFTEKGQRIWSKRCVKEYYRKPHETNVDPFESNPDEMWESSCQQIKEKTGSYEESLSILKCCPIWKLRWATLGYHHNWNTKRYSEKPCSPMPAELGRMGKLFASMIGVEDFKAEAAIVNYYHVGHALSPHDDTSEEYLSAPLISMSFGLPAIFLIGGKTKDECPDALFIRSGDVIIMSGASRLAYHAVPRILESSSDDHSIIPSVADPLDLFLLHSRLNINIRQVHA</sequence>
<accession>H2ZQF6</accession>
<dbReference type="AlphaFoldDB" id="H2ZQF6"/>
<dbReference type="GeneTree" id="ENSGT00390000004599"/>
<reference evidence="8" key="1">
    <citation type="submission" date="2003-08" db="EMBL/GenBank/DDBJ databases">
        <authorList>
            <person name="Birren B."/>
            <person name="Nusbaum C."/>
            <person name="Abebe A."/>
            <person name="Abouelleil A."/>
            <person name="Adekoya E."/>
            <person name="Ait-zahra M."/>
            <person name="Allen N."/>
            <person name="Allen T."/>
            <person name="An P."/>
            <person name="Anderson M."/>
            <person name="Anderson S."/>
            <person name="Arachchi H."/>
            <person name="Armbruster J."/>
            <person name="Bachantsang P."/>
            <person name="Baldwin J."/>
            <person name="Barry A."/>
            <person name="Bayul T."/>
            <person name="Blitshsteyn B."/>
            <person name="Bloom T."/>
            <person name="Blye J."/>
            <person name="Boguslavskiy L."/>
            <person name="Borowsky M."/>
            <person name="Boukhgalter B."/>
            <person name="Brunache A."/>
            <person name="Butler J."/>
            <person name="Calixte N."/>
            <person name="Calvo S."/>
            <person name="Camarata J."/>
            <person name="Campo K."/>
            <person name="Chang J."/>
            <person name="Cheshatsang Y."/>
            <person name="Citroen M."/>
            <person name="Collymore A."/>
            <person name="Considine T."/>
            <person name="Cook A."/>
            <person name="Cooke P."/>
            <person name="Corum B."/>
            <person name="Cuomo C."/>
            <person name="David R."/>
            <person name="Dawoe T."/>
            <person name="Degray S."/>
            <person name="Dodge S."/>
            <person name="Dooley K."/>
            <person name="Dorje P."/>
            <person name="Dorjee K."/>
            <person name="Dorris L."/>
            <person name="Duffey N."/>
            <person name="Dupes A."/>
            <person name="Elkins T."/>
            <person name="Engels R."/>
            <person name="Erickson J."/>
            <person name="Farina A."/>
            <person name="Faro S."/>
            <person name="Ferreira P."/>
            <person name="Fischer H."/>
            <person name="Fitzgerald M."/>
            <person name="Foley K."/>
            <person name="Gage D."/>
            <person name="Galagan J."/>
            <person name="Gearin G."/>
            <person name="Gnerre S."/>
            <person name="Gnirke A."/>
            <person name="Goyette A."/>
            <person name="Graham J."/>
            <person name="Grandbois E."/>
            <person name="Gyaltsen K."/>
            <person name="Hafez N."/>
            <person name="Hagopian D."/>
            <person name="Hagos B."/>
            <person name="Hall J."/>
            <person name="Hatcher B."/>
            <person name="Heller A."/>
            <person name="Higgins H."/>
            <person name="Honan T."/>
            <person name="Horn A."/>
            <person name="Houde N."/>
            <person name="Hughes L."/>
            <person name="Hulme W."/>
            <person name="Husby E."/>
            <person name="Iliev I."/>
            <person name="Jaffe D."/>
            <person name="Jones C."/>
            <person name="Kamal M."/>
            <person name="Kamat A."/>
            <person name="Kamvysselis M."/>
            <person name="Karlsson E."/>
            <person name="Kells C."/>
            <person name="Kieu A."/>
            <person name="Kisner P."/>
            <person name="Kodira C."/>
            <person name="Kulbokas E."/>
            <person name="Labutti K."/>
            <person name="Lama D."/>
            <person name="Landers T."/>
            <person name="Leger J."/>
            <person name="Levine S."/>
            <person name="Lewis D."/>
            <person name="Lewis T."/>
            <person name="Lindblad-toh K."/>
            <person name="Liu X."/>
            <person name="Lokyitsang T."/>
            <person name="Lokyitsang Y."/>
            <person name="Lucien O."/>
            <person name="Lui A."/>
            <person name="Ma L.J."/>
            <person name="Mabbitt R."/>
            <person name="Macdonald J."/>
            <person name="Maclean C."/>
            <person name="Major J."/>
            <person name="Manning J."/>
            <person name="Marabella R."/>
            <person name="Maru K."/>
            <person name="Matthews C."/>
            <person name="Mauceli E."/>
            <person name="Mccarthy M."/>
            <person name="Mcdonough S."/>
            <person name="Mcghee T."/>
            <person name="Meldrim J."/>
            <person name="Meneus L."/>
            <person name="Mesirov J."/>
            <person name="Mihalev A."/>
            <person name="Mihova T."/>
            <person name="Mikkelsen T."/>
            <person name="Mlenga V."/>
            <person name="Moru K."/>
            <person name="Mozes J."/>
            <person name="Mulrain L."/>
            <person name="Munson G."/>
            <person name="Naylor J."/>
            <person name="Newes C."/>
            <person name="Nguyen C."/>
            <person name="Nguyen N."/>
            <person name="Nguyen T."/>
            <person name="Nicol R."/>
            <person name="Nielsen C."/>
            <person name="Nizzari M."/>
            <person name="Norbu C."/>
            <person name="Norbu N."/>
            <person name="O'donnell P."/>
            <person name="Okoawo O."/>
            <person name="O'leary S."/>
            <person name="Omotosho B."/>
            <person name="O'neill K."/>
            <person name="Osman S."/>
            <person name="Parker S."/>
            <person name="Perrin D."/>
            <person name="Phunkhang P."/>
            <person name="Piqani B."/>
            <person name="Purcell S."/>
            <person name="Rachupka T."/>
            <person name="Ramasamy U."/>
            <person name="Rameau R."/>
            <person name="Ray V."/>
            <person name="Raymond C."/>
            <person name="Retta R."/>
            <person name="Richardson S."/>
            <person name="Rise C."/>
            <person name="Rodriguez J."/>
            <person name="Rogers J."/>
            <person name="Rogov P."/>
            <person name="Rutman M."/>
            <person name="Schupbach R."/>
            <person name="Seaman C."/>
            <person name="Settipalli S."/>
            <person name="Sharpe T."/>
            <person name="Sheridan J."/>
            <person name="Sherpa N."/>
            <person name="Shi J."/>
            <person name="Smirnov S."/>
            <person name="Smith C."/>
            <person name="Sougnez C."/>
            <person name="Spencer B."/>
            <person name="Stalker J."/>
            <person name="Stange-thomann N."/>
            <person name="Stavropoulos S."/>
            <person name="Stetson K."/>
            <person name="Stone C."/>
            <person name="Stone S."/>
            <person name="Stubbs M."/>
            <person name="Talamas J."/>
            <person name="Tchuinga P."/>
            <person name="Tenzing P."/>
            <person name="Tesfaye S."/>
            <person name="Theodore J."/>
            <person name="Thoulutsang Y."/>
            <person name="Topham K."/>
            <person name="Towey S."/>
            <person name="Tsamla T."/>
            <person name="Tsomo N."/>
            <person name="Vallee D."/>
            <person name="Vassiliev H."/>
            <person name="Venkataraman V."/>
            <person name="Vinson J."/>
            <person name="Vo A."/>
            <person name="Wade C."/>
            <person name="Wang S."/>
            <person name="Wangchuk T."/>
            <person name="Wangdi T."/>
            <person name="Whittaker C."/>
            <person name="Wilkinson J."/>
            <person name="Wu Y."/>
            <person name="Wyman D."/>
            <person name="Yadav S."/>
            <person name="Yang S."/>
            <person name="Yang X."/>
            <person name="Yeager S."/>
            <person name="Yee E."/>
            <person name="Young G."/>
            <person name="Zainoun J."/>
            <person name="Zembeck L."/>
            <person name="Zimmer A."/>
            <person name="Zody M."/>
            <person name="Lander E."/>
        </authorList>
    </citation>
    <scope>NUCLEOTIDE SEQUENCE [LARGE SCALE GENOMIC DNA]</scope>
</reference>
<evidence type="ECO:0000313" key="8">
    <source>
        <dbReference type="Proteomes" id="UP000007875"/>
    </source>
</evidence>
<dbReference type="GO" id="GO:0035513">
    <property type="term" value="P:oxidative RNA demethylation"/>
    <property type="evidence" value="ECO:0007669"/>
    <property type="project" value="TreeGrafter"/>
</dbReference>
<dbReference type="InParanoid" id="H2ZQF6"/>